<reference evidence="1" key="2">
    <citation type="submission" date="2020-06" db="EMBL/GenBank/DDBJ databases">
        <authorList>
            <person name="Sheffer M."/>
        </authorList>
    </citation>
    <scope>NUCLEOTIDE SEQUENCE</scope>
</reference>
<gene>
    <name evidence="1" type="ORF">HNY73_016570</name>
</gene>
<dbReference type="Proteomes" id="UP000807504">
    <property type="component" value="Unassembled WGS sequence"/>
</dbReference>
<name>A0A8T0EN60_ARGBR</name>
<dbReference type="EMBL" id="JABXBU010002227">
    <property type="protein sequence ID" value="KAF8773965.1"/>
    <property type="molecule type" value="Genomic_DNA"/>
</dbReference>
<comment type="caution">
    <text evidence="1">The sequence shown here is derived from an EMBL/GenBank/DDBJ whole genome shotgun (WGS) entry which is preliminary data.</text>
</comment>
<dbReference type="AlphaFoldDB" id="A0A8T0EN60"/>
<reference evidence="1" key="1">
    <citation type="journal article" date="2020" name="bioRxiv">
        <title>Chromosome-level reference genome of the European wasp spider Argiope bruennichi: a resource for studies on range expansion and evolutionary adaptation.</title>
        <authorList>
            <person name="Sheffer M.M."/>
            <person name="Hoppe A."/>
            <person name="Krehenwinkel H."/>
            <person name="Uhl G."/>
            <person name="Kuss A.W."/>
            <person name="Jensen L."/>
            <person name="Jensen C."/>
            <person name="Gillespie R.G."/>
            <person name="Hoff K.J."/>
            <person name="Prost S."/>
        </authorList>
    </citation>
    <scope>NUCLEOTIDE SEQUENCE</scope>
</reference>
<evidence type="ECO:0000313" key="2">
    <source>
        <dbReference type="Proteomes" id="UP000807504"/>
    </source>
</evidence>
<keyword evidence="2" id="KW-1185">Reference proteome</keyword>
<organism evidence="1 2">
    <name type="scientific">Argiope bruennichi</name>
    <name type="common">Wasp spider</name>
    <name type="synonym">Aranea bruennichi</name>
    <dbReference type="NCBI Taxonomy" id="94029"/>
    <lineage>
        <taxon>Eukaryota</taxon>
        <taxon>Metazoa</taxon>
        <taxon>Ecdysozoa</taxon>
        <taxon>Arthropoda</taxon>
        <taxon>Chelicerata</taxon>
        <taxon>Arachnida</taxon>
        <taxon>Araneae</taxon>
        <taxon>Araneomorphae</taxon>
        <taxon>Entelegynae</taxon>
        <taxon>Araneoidea</taxon>
        <taxon>Araneidae</taxon>
        <taxon>Argiope</taxon>
    </lineage>
</organism>
<proteinExistence type="predicted"/>
<protein>
    <submittedName>
        <fullName evidence="1">Uncharacterized protein</fullName>
    </submittedName>
</protein>
<sequence>MNTTKEKHSKPCRQLKDWKERINSVIAKLLTSLDAKWDCSPSEKAELLKHQRSKQIIETNKEKHSKPLRQLKDWKAEIKLS</sequence>
<evidence type="ECO:0000313" key="1">
    <source>
        <dbReference type="EMBL" id="KAF8773965.1"/>
    </source>
</evidence>
<accession>A0A8T0EN60</accession>